<dbReference type="PROSITE" id="PS51257">
    <property type="entry name" value="PROKAR_LIPOPROTEIN"/>
    <property type="match status" value="1"/>
</dbReference>
<dbReference type="GO" id="GO:0016787">
    <property type="term" value="F:hydrolase activity"/>
    <property type="evidence" value="ECO:0007669"/>
    <property type="project" value="UniProtKB-KW"/>
</dbReference>
<gene>
    <name evidence="2" type="primary">23</name>
    <name evidence="2" type="ORF">SEA_HEDWIG_23</name>
</gene>
<evidence type="ECO:0000313" key="3">
    <source>
        <dbReference type="Proteomes" id="UP000203073"/>
    </source>
</evidence>
<dbReference type="RefSeq" id="YP_009289832.1">
    <property type="nucleotide sequence ID" value="NC_031099.1"/>
</dbReference>
<protein>
    <submittedName>
        <fullName evidence="2">Lysin A, GH19 glycoside hydrolase domain</fullName>
    </submittedName>
</protein>
<dbReference type="InterPro" id="IPR023346">
    <property type="entry name" value="Lysozyme-like_dom_sf"/>
</dbReference>
<dbReference type="SUPFAM" id="SSF53955">
    <property type="entry name" value="Lysozyme-like"/>
    <property type="match status" value="1"/>
</dbReference>
<dbReference type="Gene3D" id="1.10.530.10">
    <property type="match status" value="1"/>
</dbReference>
<dbReference type="KEGG" id="vg:29056470"/>
<dbReference type="OrthoDB" id="2438at10239"/>
<dbReference type="PANTHER" id="PTHR34408">
    <property type="entry name" value="FAMILY PROTEIN, PUTATIVE-RELATED"/>
    <property type="match status" value="1"/>
</dbReference>
<evidence type="ECO:0000256" key="1">
    <source>
        <dbReference type="SAM" id="MobiDB-lite"/>
    </source>
</evidence>
<sequence>MDARTLARAMECPIARAEEMCAAMNNAMIAAGCTTLNRAAMWCAQIGHESAGLVYMEEIDDGQRYNGRADLGNTQPGDGPRYKGSGPIQLTGRSNFREFSRWCFSKGWTPTPRYFEDMPYLVREEPKWGFLAASWYWTVARPGINAMCDRQDVHGVTKAINGGLTHIDDRIRRFRLCREIGAALLPEEEFLMSLNPVEQQTVWSAGAQLDRPTSKVRRAPKWLVRFLPSSFDWTKKPDEYEGPWVRDEIDALVNEVVTGVFTFSPDDTIDFGDGPVRLVDVPASQPVNFVTLQRIIAAHLIASKEK</sequence>
<feature type="region of interest" description="Disordered" evidence="1">
    <location>
        <begin position="66"/>
        <end position="87"/>
    </location>
</feature>
<keyword evidence="2" id="KW-0378">Hydrolase</keyword>
<dbReference type="InterPro" id="IPR052354">
    <property type="entry name" value="Cell_Wall_Dynamics_Protein"/>
</dbReference>
<name>A0A1C9EHQ1_9CAUD</name>
<proteinExistence type="predicted"/>
<dbReference type="Proteomes" id="UP000203073">
    <property type="component" value="Segment"/>
</dbReference>
<reference evidence="3" key="1">
    <citation type="submission" date="2016-07" db="EMBL/GenBank/DDBJ databases">
        <authorList>
            <person name="Florea S."/>
            <person name="Webb J.S."/>
            <person name="Jaromczyk J."/>
            <person name="Schardl C.L."/>
        </authorList>
    </citation>
    <scope>NUCLEOTIDE SEQUENCE [LARGE SCALE GENOMIC DNA]</scope>
</reference>
<dbReference type="EMBL" id="KX557279">
    <property type="protein sequence ID" value="AON97316.1"/>
    <property type="molecule type" value="Genomic_DNA"/>
</dbReference>
<evidence type="ECO:0000313" key="2">
    <source>
        <dbReference type="EMBL" id="AON97316.1"/>
    </source>
</evidence>
<dbReference type="GeneID" id="29056470"/>
<keyword evidence="3" id="KW-1185">Reference proteome</keyword>
<accession>A0A1C9EHQ1</accession>
<organism evidence="2 3">
    <name type="scientific">Gordonia phage Hedwig</name>
    <dbReference type="NCBI Taxonomy" id="1887648"/>
    <lineage>
        <taxon>Viruses</taxon>
        <taxon>Duplodnaviria</taxon>
        <taxon>Heunggongvirae</taxon>
        <taxon>Uroviricota</taxon>
        <taxon>Caudoviricetes</taxon>
        <taxon>Hedwigvirus</taxon>
        <taxon>Hedwigvirus hedwig</taxon>
    </lineage>
</organism>